<dbReference type="Proteomes" id="UP000198582">
    <property type="component" value="Unassembled WGS sequence"/>
</dbReference>
<evidence type="ECO:0000313" key="2">
    <source>
        <dbReference type="Proteomes" id="UP000198582"/>
    </source>
</evidence>
<name>A0A1H8YQY1_9PSEU</name>
<gene>
    <name evidence="1" type="ORF">SAMN04489732_1515</name>
</gene>
<protein>
    <submittedName>
        <fullName evidence="1">Uncharacterized protein</fullName>
    </submittedName>
</protein>
<dbReference type="RefSeq" id="WP_091629818.1">
    <property type="nucleotide sequence ID" value="NZ_FOEF01000051.1"/>
</dbReference>
<dbReference type="EMBL" id="FOEF01000051">
    <property type="protein sequence ID" value="SEP54503.1"/>
    <property type="molecule type" value="Genomic_DNA"/>
</dbReference>
<keyword evidence="2" id="KW-1185">Reference proteome</keyword>
<evidence type="ECO:0000313" key="1">
    <source>
        <dbReference type="EMBL" id="SEP54503.1"/>
    </source>
</evidence>
<accession>A0A1H8YQY1</accession>
<reference evidence="1 2" key="1">
    <citation type="submission" date="2016-10" db="EMBL/GenBank/DDBJ databases">
        <authorList>
            <person name="de Groot N.N."/>
        </authorList>
    </citation>
    <scope>NUCLEOTIDE SEQUENCE [LARGE SCALE GENOMIC DNA]</scope>
    <source>
        <strain evidence="1 2">DSM 44993</strain>
    </source>
</reference>
<dbReference type="AlphaFoldDB" id="A0A1H8YQY1"/>
<dbReference type="OrthoDB" id="3640645at2"/>
<sequence>MTPHHSPSWQHTEDGLTLRLGRRADRVPSPIDDWLIGPEGIGTTADPTSDLIRLEGHLRGIGAELLSKVGTAETTISRSRNDLDNAAGPWWSLKARDQRKENSARLLDAIEEHTTAVSELDDIRELQNLVRQFVIGVDAPEGLLAESAAGWQRSPDLPASVITFDDEDAFLTADSRRTSDSQWGYPILGGDVFGHQWRRDGDDDEPDSRPLDRSGPWMLGYLERTGEIYVTRRGGYLLPQVWLLGAPFSAARAHEILTGIQPRMREPNSVILAAAAVAEALHDEHSGNTGSAA</sequence>
<proteinExistence type="predicted"/>
<organism evidence="1 2">
    <name type="scientific">Amycolatopsis saalfeldensis</name>
    <dbReference type="NCBI Taxonomy" id="394193"/>
    <lineage>
        <taxon>Bacteria</taxon>
        <taxon>Bacillati</taxon>
        <taxon>Actinomycetota</taxon>
        <taxon>Actinomycetes</taxon>
        <taxon>Pseudonocardiales</taxon>
        <taxon>Pseudonocardiaceae</taxon>
        <taxon>Amycolatopsis</taxon>
    </lineage>
</organism>